<evidence type="ECO:0000256" key="2">
    <source>
        <dbReference type="ARBA" id="ARBA00022741"/>
    </source>
</evidence>
<dbReference type="EMBL" id="JAUDDZ010000012">
    <property type="protein sequence ID" value="MDM8275503.1"/>
    <property type="molecule type" value="Genomic_DNA"/>
</dbReference>
<reference evidence="8" key="1">
    <citation type="submission" date="2023-06" db="EMBL/GenBank/DDBJ databases">
        <title>Identification and characterization of horizontal gene transfer across gut microbiota members of farm animals based on homology search.</title>
        <authorList>
            <person name="Zeman M."/>
            <person name="Kubasova T."/>
            <person name="Jahodarova E."/>
            <person name="Nykrynova M."/>
            <person name="Rychlik I."/>
        </authorList>
    </citation>
    <scope>NUCLEOTIDE SEQUENCE [LARGE SCALE GENOMIC DNA]</scope>
    <source>
        <strain evidence="8">154_Feed</strain>
    </source>
</reference>
<comment type="caution">
    <text evidence="7">The sequence shown here is derived from an EMBL/GenBank/DDBJ whole genome shotgun (WGS) entry which is preliminary data.</text>
</comment>
<keyword evidence="3 7" id="KW-0067">ATP-binding</keyword>
<feature type="domain" description="ABC transporter" evidence="6">
    <location>
        <begin position="43"/>
        <end position="279"/>
    </location>
</feature>
<evidence type="ECO:0000256" key="4">
    <source>
        <dbReference type="ARBA" id="ARBA00022967"/>
    </source>
</evidence>
<accession>A0ABT7VAH9</accession>
<dbReference type="SMART" id="SM00382">
    <property type="entry name" value="AAA"/>
    <property type="match status" value="1"/>
</dbReference>
<dbReference type="PROSITE" id="PS50893">
    <property type="entry name" value="ABC_TRANSPORTER_2"/>
    <property type="match status" value="1"/>
</dbReference>
<dbReference type="RefSeq" id="WP_289545594.1">
    <property type="nucleotide sequence ID" value="NZ_JAUDDZ010000012.1"/>
</dbReference>
<evidence type="ECO:0000256" key="1">
    <source>
        <dbReference type="ARBA" id="ARBA00022448"/>
    </source>
</evidence>
<feature type="compositionally biased region" description="Basic and acidic residues" evidence="5">
    <location>
        <begin position="1"/>
        <end position="12"/>
    </location>
</feature>
<dbReference type="PANTHER" id="PTHR42794:SF1">
    <property type="entry name" value="HEMIN IMPORT ATP-BINDING PROTEIN HMUV"/>
    <property type="match status" value="1"/>
</dbReference>
<dbReference type="Proteomes" id="UP001529421">
    <property type="component" value="Unassembled WGS sequence"/>
</dbReference>
<sequence>MMDLRARQDRCRRPAAPHAHGMRPHPADASTGDGAPGDTPLALETRGLAVGHASRALVSDVDLAVRPGELLVLVGPNGSGKTTMLRTIAGQLKPLGGSIMLFGRALDTIPGTERARTMAALFTDRHKTDLITCQDIVEAGRHPYTGSLGVLSPEDRRCVREAMEATGTWGLRDRDAAHVSDGQRQRVLIARALCQEPKLLVLDEPTSYLDIHSQIGMLQLLRDRARERRMAVVASLHDIGMALRAADRIACIHGGRVIFQGAPDAALSTEMVSRLYGVEPASYDPVSGSVELARPAGEPQVFVIAGGGTGTSTFRALQRRGIPFAAGVLYPGDIDGQLAARLAATAIFAADFEPVGPEAVDRAKEALLACRAVVCLRSSFGAMDARNAELLEAARAAGIPVCGDIGQLDGLV</sequence>
<evidence type="ECO:0000256" key="3">
    <source>
        <dbReference type="ARBA" id="ARBA00022840"/>
    </source>
</evidence>
<keyword evidence="4" id="KW-1278">Translocase</keyword>
<keyword evidence="2" id="KW-0547">Nucleotide-binding</keyword>
<dbReference type="GO" id="GO:0005524">
    <property type="term" value="F:ATP binding"/>
    <property type="evidence" value="ECO:0007669"/>
    <property type="project" value="UniProtKB-KW"/>
</dbReference>
<gene>
    <name evidence="7" type="ORF">QUW28_08385</name>
</gene>
<feature type="region of interest" description="Disordered" evidence="5">
    <location>
        <begin position="1"/>
        <end position="41"/>
    </location>
</feature>
<evidence type="ECO:0000313" key="8">
    <source>
        <dbReference type="Proteomes" id="UP001529421"/>
    </source>
</evidence>
<proteinExistence type="predicted"/>
<dbReference type="CDD" id="cd03214">
    <property type="entry name" value="ABC_Iron-Siderophores_B12_Hemin"/>
    <property type="match status" value="1"/>
</dbReference>
<dbReference type="Pfam" id="PF00005">
    <property type="entry name" value="ABC_tran"/>
    <property type="match status" value="1"/>
</dbReference>
<evidence type="ECO:0000259" key="6">
    <source>
        <dbReference type="PROSITE" id="PS50893"/>
    </source>
</evidence>
<keyword evidence="8" id="KW-1185">Reference proteome</keyword>
<dbReference type="InterPro" id="IPR003439">
    <property type="entry name" value="ABC_transporter-like_ATP-bd"/>
</dbReference>
<protein>
    <submittedName>
        <fullName evidence="7">ABC transporter ATP-binding protein</fullName>
    </submittedName>
</protein>
<organism evidence="7 8">
    <name type="scientific">Enorma phocaeensis</name>
    <dbReference type="NCBI Taxonomy" id="1871019"/>
    <lineage>
        <taxon>Bacteria</taxon>
        <taxon>Bacillati</taxon>
        <taxon>Actinomycetota</taxon>
        <taxon>Coriobacteriia</taxon>
        <taxon>Coriobacteriales</taxon>
        <taxon>Coriobacteriaceae</taxon>
        <taxon>Enorma</taxon>
    </lineage>
</organism>
<keyword evidence="1" id="KW-0813">Transport</keyword>
<dbReference type="Gene3D" id="3.40.50.300">
    <property type="entry name" value="P-loop containing nucleotide triphosphate hydrolases"/>
    <property type="match status" value="1"/>
</dbReference>
<evidence type="ECO:0000313" key="7">
    <source>
        <dbReference type="EMBL" id="MDM8275503.1"/>
    </source>
</evidence>
<dbReference type="InterPro" id="IPR003593">
    <property type="entry name" value="AAA+_ATPase"/>
</dbReference>
<evidence type="ECO:0000256" key="5">
    <source>
        <dbReference type="SAM" id="MobiDB-lite"/>
    </source>
</evidence>
<dbReference type="SUPFAM" id="SSF52540">
    <property type="entry name" value="P-loop containing nucleoside triphosphate hydrolases"/>
    <property type="match status" value="1"/>
</dbReference>
<dbReference type="PANTHER" id="PTHR42794">
    <property type="entry name" value="HEMIN IMPORT ATP-BINDING PROTEIN HMUV"/>
    <property type="match status" value="1"/>
</dbReference>
<dbReference type="InterPro" id="IPR027417">
    <property type="entry name" value="P-loop_NTPase"/>
</dbReference>
<name>A0ABT7VAH9_9ACTN</name>